<dbReference type="AlphaFoldDB" id="A0A0F9IX40"/>
<proteinExistence type="predicted"/>
<gene>
    <name evidence="1" type="ORF">LCGC14_1603120</name>
</gene>
<protein>
    <submittedName>
        <fullName evidence="1">Uncharacterized protein</fullName>
    </submittedName>
</protein>
<accession>A0A0F9IX40</accession>
<dbReference type="EMBL" id="LAZR01012884">
    <property type="protein sequence ID" value="KKM24639.1"/>
    <property type="molecule type" value="Genomic_DNA"/>
</dbReference>
<name>A0A0F9IX40_9ZZZZ</name>
<reference evidence="1" key="1">
    <citation type="journal article" date="2015" name="Nature">
        <title>Complex archaea that bridge the gap between prokaryotes and eukaryotes.</title>
        <authorList>
            <person name="Spang A."/>
            <person name="Saw J.H."/>
            <person name="Jorgensen S.L."/>
            <person name="Zaremba-Niedzwiedzka K."/>
            <person name="Martijn J."/>
            <person name="Lind A.E."/>
            <person name="van Eijk R."/>
            <person name="Schleper C."/>
            <person name="Guy L."/>
            <person name="Ettema T.J."/>
        </authorList>
    </citation>
    <scope>NUCLEOTIDE SEQUENCE</scope>
</reference>
<evidence type="ECO:0000313" key="1">
    <source>
        <dbReference type="EMBL" id="KKM24639.1"/>
    </source>
</evidence>
<comment type="caution">
    <text evidence="1">The sequence shown here is derived from an EMBL/GenBank/DDBJ whole genome shotgun (WGS) entry which is preliminary data.</text>
</comment>
<organism evidence="1">
    <name type="scientific">marine sediment metagenome</name>
    <dbReference type="NCBI Taxonomy" id="412755"/>
    <lineage>
        <taxon>unclassified sequences</taxon>
        <taxon>metagenomes</taxon>
        <taxon>ecological metagenomes</taxon>
    </lineage>
</organism>
<sequence>MRFPFFATNKSLDDKAEHSRAKRIDLWEETRQIYERHIKNEERIDKLESRIAALEVWKNHGRKKGK</sequence>